<keyword evidence="8" id="KW-0418">Kinase</keyword>
<evidence type="ECO:0000256" key="7">
    <source>
        <dbReference type="ARBA" id="ARBA00022741"/>
    </source>
</evidence>
<dbReference type="Pfam" id="PF00672">
    <property type="entry name" value="HAMP"/>
    <property type="match status" value="1"/>
</dbReference>
<name>A0A059KIQ9_9BURK</name>
<evidence type="ECO:0000256" key="4">
    <source>
        <dbReference type="ARBA" id="ARBA00022475"/>
    </source>
</evidence>
<proteinExistence type="predicted"/>
<dbReference type="PANTHER" id="PTHR44936">
    <property type="entry name" value="SENSOR PROTEIN CREC"/>
    <property type="match status" value="1"/>
</dbReference>
<dbReference type="InterPro" id="IPR003661">
    <property type="entry name" value="HisK_dim/P_dom"/>
</dbReference>
<evidence type="ECO:0000256" key="11">
    <source>
        <dbReference type="SAM" id="Phobius"/>
    </source>
</evidence>
<organism evidence="14 15">
    <name type="scientific">Sphaerotilus natans subsp. natans DSM 6575</name>
    <dbReference type="NCBI Taxonomy" id="1286631"/>
    <lineage>
        <taxon>Bacteria</taxon>
        <taxon>Pseudomonadati</taxon>
        <taxon>Pseudomonadota</taxon>
        <taxon>Betaproteobacteria</taxon>
        <taxon>Burkholderiales</taxon>
        <taxon>Sphaerotilaceae</taxon>
        <taxon>Sphaerotilus</taxon>
    </lineage>
</organism>
<keyword evidence="15" id="KW-1185">Reference proteome</keyword>
<dbReference type="RefSeq" id="WP_241462024.1">
    <property type="nucleotide sequence ID" value="NZ_AZRA01000090.1"/>
</dbReference>
<keyword evidence="11" id="KW-0812">Transmembrane</keyword>
<dbReference type="EMBL" id="AZRA01000090">
    <property type="protein sequence ID" value="KDB51265.1"/>
    <property type="molecule type" value="Genomic_DNA"/>
</dbReference>
<evidence type="ECO:0000256" key="2">
    <source>
        <dbReference type="ARBA" id="ARBA00004651"/>
    </source>
</evidence>
<keyword evidence="5" id="KW-0597">Phosphoprotein</keyword>
<dbReference type="GO" id="GO:0005524">
    <property type="term" value="F:ATP binding"/>
    <property type="evidence" value="ECO:0007669"/>
    <property type="project" value="UniProtKB-KW"/>
</dbReference>
<dbReference type="InterPro" id="IPR050980">
    <property type="entry name" value="2C_sensor_his_kinase"/>
</dbReference>
<dbReference type="Pfam" id="PF02518">
    <property type="entry name" value="HATPase_c"/>
    <property type="match status" value="1"/>
</dbReference>
<dbReference type="InterPro" id="IPR003660">
    <property type="entry name" value="HAMP_dom"/>
</dbReference>
<gene>
    <name evidence="14" type="ORF">X805_31230</name>
</gene>
<comment type="caution">
    <text evidence="14">The sequence shown here is derived from an EMBL/GenBank/DDBJ whole genome shotgun (WGS) entry which is preliminary data.</text>
</comment>
<keyword evidence="9" id="KW-0067">ATP-binding</keyword>
<dbReference type="InterPro" id="IPR036097">
    <property type="entry name" value="HisK_dim/P_sf"/>
</dbReference>
<evidence type="ECO:0000256" key="8">
    <source>
        <dbReference type="ARBA" id="ARBA00022777"/>
    </source>
</evidence>
<dbReference type="SUPFAM" id="SSF55874">
    <property type="entry name" value="ATPase domain of HSP90 chaperone/DNA topoisomerase II/histidine kinase"/>
    <property type="match status" value="1"/>
</dbReference>
<comment type="subcellular location">
    <subcellularLocation>
        <location evidence="2">Cell membrane</location>
        <topology evidence="2">Multi-pass membrane protein</topology>
    </subcellularLocation>
</comment>
<protein>
    <recommendedName>
        <fullName evidence="3">histidine kinase</fullName>
        <ecNumber evidence="3">2.7.13.3</ecNumber>
    </recommendedName>
</protein>
<dbReference type="InterPro" id="IPR003594">
    <property type="entry name" value="HATPase_dom"/>
</dbReference>
<dbReference type="SUPFAM" id="SSF158472">
    <property type="entry name" value="HAMP domain-like"/>
    <property type="match status" value="1"/>
</dbReference>
<dbReference type="Gene3D" id="3.30.565.10">
    <property type="entry name" value="Histidine kinase-like ATPase, C-terminal domain"/>
    <property type="match status" value="1"/>
</dbReference>
<dbReference type="PROSITE" id="PS50109">
    <property type="entry name" value="HIS_KIN"/>
    <property type="match status" value="1"/>
</dbReference>
<dbReference type="InterPro" id="IPR004358">
    <property type="entry name" value="Sig_transdc_His_kin-like_C"/>
</dbReference>
<sequence length="486" mass="53071">MRWRRATGVRSLYLRIYLTVVVVLLVFALIAAVLFRRHAAAEEARFESAVLERTRAMAALIERSLPPASAPEETQREVLLDWSRQLKLPLALDDASGRRIAESEPYRRILEDRARPEAEIALASRLPDGRVLWTLKIRFKGIKGGGPGPGPGHEHGPRGDGGPPRLPPISGPGPLDRIGLGGPGLLDEATGVLLLLAALFTAITLGAYPVVRRLTRRLEILQRGVEVFGSGRLSHRVDARGEDEVAAVARSFNQAAQRIEDLVRSNRSLLANASHELRSPLARLKMAVSMFDHADPAQHEGLRREIDRDIRELDELVEEVLLASRLDARSDMQPELVDLLGLLVEEAARVGADAGGEDVQVLGEERLLRRALRNLLENARRYGGDDVSADVATLPDGRIEISIRDRGPGVPAEFRERIFEPFYRLPGHAERAGGVGLGLSLVRQIAERHGGTVRCEGREGGGTCFVITLPSPMLGDDAPAPGRHSG</sequence>
<keyword evidence="6" id="KW-0808">Transferase</keyword>
<dbReference type="InterPro" id="IPR036890">
    <property type="entry name" value="HATPase_C_sf"/>
</dbReference>
<dbReference type="Gene3D" id="1.10.287.130">
    <property type="match status" value="1"/>
</dbReference>
<dbReference type="STRING" id="34103.SAMN05421778_12226"/>
<feature type="transmembrane region" description="Helical" evidence="11">
    <location>
        <begin position="192"/>
        <end position="211"/>
    </location>
</feature>
<evidence type="ECO:0000313" key="14">
    <source>
        <dbReference type="EMBL" id="KDB51265.1"/>
    </source>
</evidence>
<dbReference type="GO" id="GO:0000155">
    <property type="term" value="F:phosphorelay sensor kinase activity"/>
    <property type="evidence" value="ECO:0007669"/>
    <property type="project" value="InterPro"/>
</dbReference>
<evidence type="ECO:0000256" key="1">
    <source>
        <dbReference type="ARBA" id="ARBA00000085"/>
    </source>
</evidence>
<keyword evidence="7" id="KW-0547">Nucleotide-binding</keyword>
<dbReference type="Pfam" id="PF00512">
    <property type="entry name" value="HisKA"/>
    <property type="match status" value="1"/>
</dbReference>
<dbReference type="CDD" id="cd00082">
    <property type="entry name" value="HisKA"/>
    <property type="match status" value="1"/>
</dbReference>
<dbReference type="SUPFAM" id="SSF47384">
    <property type="entry name" value="Homodimeric domain of signal transducing histidine kinase"/>
    <property type="match status" value="1"/>
</dbReference>
<keyword evidence="11" id="KW-0472">Membrane</keyword>
<dbReference type="GO" id="GO:0005886">
    <property type="term" value="C:plasma membrane"/>
    <property type="evidence" value="ECO:0007669"/>
    <property type="project" value="UniProtKB-SubCell"/>
</dbReference>
<evidence type="ECO:0000256" key="3">
    <source>
        <dbReference type="ARBA" id="ARBA00012438"/>
    </source>
</evidence>
<keyword evidence="4" id="KW-1003">Cell membrane</keyword>
<dbReference type="PRINTS" id="PR00344">
    <property type="entry name" value="BCTRLSENSOR"/>
</dbReference>
<evidence type="ECO:0000256" key="5">
    <source>
        <dbReference type="ARBA" id="ARBA00022553"/>
    </source>
</evidence>
<accession>A0A059KIQ9</accession>
<evidence type="ECO:0000313" key="15">
    <source>
        <dbReference type="Proteomes" id="UP000026714"/>
    </source>
</evidence>
<reference evidence="14 15" key="1">
    <citation type="journal article" date="2014" name="FEMS Microbiol. Ecol.">
        <title>Sphaerotilus natans encrusted with nanoball-shaped Fe(III) oxide minerals formed by nitrate-reducing mixotrophic Fe(II) oxidation.</title>
        <authorList>
            <person name="Park S."/>
            <person name="Kim D.H."/>
            <person name="Lee J.H."/>
            <person name="Hur H.G."/>
        </authorList>
    </citation>
    <scope>NUCLEOTIDE SEQUENCE [LARGE SCALE GENOMIC DNA]</scope>
    <source>
        <strain evidence="14 15">DSM 6575</strain>
    </source>
</reference>
<dbReference type="CDD" id="cd00075">
    <property type="entry name" value="HATPase"/>
    <property type="match status" value="1"/>
</dbReference>
<evidence type="ECO:0000256" key="6">
    <source>
        <dbReference type="ARBA" id="ARBA00022679"/>
    </source>
</evidence>
<comment type="catalytic activity">
    <reaction evidence="1">
        <text>ATP + protein L-histidine = ADP + protein N-phospho-L-histidine.</text>
        <dbReference type="EC" id="2.7.13.3"/>
    </reaction>
</comment>
<feature type="region of interest" description="Disordered" evidence="10">
    <location>
        <begin position="143"/>
        <end position="174"/>
    </location>
</feature>
<dbReference type="Proteomes" id="UP000026714">
    <property type="component" value="Unassembled WGS sequence"/>
</dbReference>
<dbReference type="SMART" id="SM00388">
    <property type="entry name" value="HisKA"/>
    <property type="match status" value="1"/>
</dbReference>
<feature type="domain" description="HAMP" evidence="13">
    <location>
        <begin position="212"/>
        <end position="264"/>
    </location>
</feature>
<evidence type="ECO:0000256" key="9">
    <source>
        <dbReference type="ARBA" id="ARBA00022840"/>
    </source>
</evidence>
<keyword evidence="11" id="KW-1133">Transmembrane helix</keyword>
<dbReference type="AlphaFoldDB" id="A0A059KIQ9"/>
<evidence type="ECO:0000259" key="13">
    <source>
        <dbReference type="PROSITE" id="PS50885"/>
    </source>
</evidence>
<dbReference type="SMART" id="SM00304">
    <property type="entry name" value="HAMP"/>
    <property type="match status" value="1"/>
</dbReference>
<dbReference type="PROSITE" id="PS50885">
    <property type="entry name" value="HAMP"/>
    <property type="match status" value="1"/>
</dbReference>
<dbReference type="PANTHER" id="PTHR44936:SF10">
    <property type="entry name" value="SENSOR PROTEIN RSTB"/>
    <property type="match status" value="1"/>
</dbReference>
<feature type="domain" description="Histidine kinase" evidence="12">
    <location>
        <begin position="272"/>
        <end position="473"/>
    </location>
</feature>
<feature type="transmembrane region" description="Helical" evidence="11">
    <location>
        <begin position="12"/>
        <end position="35"/>
    </location>
</feature>
<dbReference type="InterPro" id="IPR005467">
    <property type="entry name" value="His_kinase_dom"/>
</dbReference>
<dbReference type="eggNOG" id="COG2205">
    <property type="taxonomic scope" value="Bacteria"/>
</dbReference>
<dbReference type="CDD" id="cd06225">
    <property type="entry name" value="HAMP"/>
    <property type="match status" value="1"/>
</dbReference>
<dbReference type="EC" id="2.7.13.3" evidence="3"/>
<evidence type="ECO:0000259" key="12">
    <source>
        <dbReference type="PROSITE" id="PS50109"/>
    </source>
</evidence>
<dbReference type="SMART" id="SM00387">
    <property type="entry name" value="HATPase_c"/>
    <property type="match status" value="1"/>
</dbReference>
<evidence type="ECO:0000256" key="10">
    <source>
        <dbReference type="SAM" id="MobiDB-lite"/>
    </source>
</evidence>